<dbReference type="RefSeq" id="WP_066335426.1">
    <property type="nucleotide sequence ID" value="NZ_CP017688.1"/>
</dbReference>
<sequence length="244" mass="27410">MKLKLLLFLLFSCVYAGFSQIIHGKVSCAMYPVFNAEVINANTKVLATTDTQGKFSIAAKTGDVLVFISKEHYLKKSSVNPNLFTNGEWVVELILKAEELKEVLITNMPSIKLSTNTTYEQTKIDQYALEKRATTPKVLGVYTGELENSPNLQRIAGMLVGLFTKEKEPIKKEAPPILFKDLAKSSCKESYFLEELQLKPDQIDLFLEFCDADPKSKTATGNTLHIMDFLFSKNIEFKKLAPSH</sequence>
<gene>
    <name evidence="1" type="ORF">LPBF_09175</name>
</gene>
<evidence type="ECO:0000313" key="1">
    <source>
        <dbReference type="EMBL" id="OCB75218.1"/>
    </source>
</evidence>
<name>A0A1B9DZY0_9FLAO</name>
<comment type="caution">
    <text evidence="1">The sequence shown here is derived from an EMBL/GenBank/DDBJ whole genome shotgun (WGS) entry which is preliminary data.</text>
</comment>
<dbReference type="SUPFAM" id="SSF49464">
    <property type="entry name" value="Carboxypeptidase regulatory domain-like"/>
    <property type="match status" value="1"/>
</dbReference>
<protein>
    <submittedName>
        <fullName evidence="1">Uncharacterized protein</fullName>
    </submittedName>
</protein>
<organism evidence="1 2">
    <name type="scientific">Flavobacterium crassostreae</name>
    <dbReference type="NCBI Taxonomy" id="1763534"/>
    <lineage>
        <taxon>Bacteria</taxon>
        <taxon>Pseudomonadati</taxon>
        <taxon>Bacteroidota</taxon>
        <taxon>Flavobacteriia</taxon>
        <taxon>Flavobacteriales</taxon>
        <taxon>Flavobacteriaceae</taxon>
        <taxon>Flavobacterium</taxon>
    </lineage>
</organism>
<evidence type="ECO:0000313" key="2">
    <source>
        <dbReference type="Proteomes" id="UP000093510"/>
    </source>
</evidence>
<reference evidence="1 2" key="1">
    <citation type="submission" date="2016-03" db="EMBL/GenBank/DDBJ databases">
        <authorList>
            <person name="Ploux O."/>
        </authorList>
    </citation>
    <scope>NUCLEOTIDE SEQUENCE [LARGE SCALE GENOMIC DNA]</scope>
    <source>
        <strain evidence="1 2">LPB0076</strain>
    </source>
</reference>
<dbReference type="InterPro" id="IPR008969">
    <property type="entry name" value="CarboxyPept-like_regulatory"/>
</dbReference>
<proteinExistence type="predicted"/>
<dbReference type="AlphaFoldDB" id="A0A1B9DZY0"/>
<accession>A0A1B9DZY0</accession>
<keyword evidence="2" id="KW-1185">Reference proteome</keyword>
<dbReference type="Proteomes" id="UP000093510">
    <property type="component" value="Unassembled WGS sequence"/>
</dbReference>
<dbReference type="STRING" id="1763534.GCA_001831475_00441"/>
<dbReference type="EMBL" id="LVEP01000035">
    <property type="protein sequence ID" value="OCB75218.1"/>
    <property type="molecule type" value="Genomic_DNA"/>
</dbReference>
<dbReference type="OrthoDB" id="1431099at2"/>